<dbReference type="Gene3D" id="2.40.10.220">
    <property type="entry name" value="predicted glycosyltransferase like domains"/>
    <property type="match status" value="1"/>
</dbReference>
<dbReference type="KEGG" id="schy:GVO57_05890"/>
<dbReference type="Proteomes" id="UP000464468">
    <property type="component" value="Chromosome"/>
</dbReference>
<dbReference type="GO" id="GO:0035438">
    <property type="term" value="F:cyclic-di-GMP binding"/>
    <property type="evidence" value="ECO:0007669"/>
    <property type="project" value="InterPro"/>
</dbReference>
<evidence type="ECO:0000313" key="4">
    <source>
        <dbReference type="Proteomes" id="UP000464468"/>
    </source>
</evidence>
<feature type="domain" description="PilZ" evidence="2">
    <location>
        <begin position="115"/>
        <end position="189"/>
    </location>
</feature>
<gene>
    <name evidence="3" type="ORF">GVO57_05890</name>
</gene>
<feature type="region of interest" description="Disordered" evidence="1">
    <location>
        <begin position="1"/>
        <end position="21"/>
    </location>
</feature>
<sequence length="206" mass="22883">MSGAFQAFEPVEGDYPPERRSGARHMSVLRAGRISFDGDDHLCIVRNISAGGLMVGCNTPPQPERRVTVELRSDKQMHGLVRWSRDGQCGIQVDEPIDVEQVLREERNPLLRIRPRAPRFVRRGTVKLIGEGDPVIGDVMDISIGGLSCRPDRPLKRGEPVVASISGLVATTAEVRWTKGDVVGIRFEKPLPWRGFADWLEQAPRG</sequence>
<name>A0A7Z2S7L3_9SPHN</name>
<protein>
    <recommendedName>
        <fullName evidence="2">PilZ domain-containing protein</fullName>
    </recommendedName>
</protein>
<accession>A0A7Z2S7L3</accession>
<feature type="domain" description="PilZ" evidence="2">
    <location>
        <begin position="18"/>
        <end position="101"/>
    </location>
</feature>
<evidence type="ECO:0000256" key="1">
    <source>
        <dbReference type="SAM" id="MobiDB-lite"/>
    </source>
</evidence>
<evidence type="ECO:0000313" key="3">
    <source>
        <dbReference type="EMBL" id="QHL90451.1"/>
    </source>
</evidence>
<proteinExistence type="predicted"/>
<dbReference type="SUPFAM" id="SSF141371">
    <property type="entry name" value="PilZ domain-like"/>
    <property type="match status" value="2"/>
</dbReference>
<evidence type="ECO:0000259" key="2">
    <source>
        <dbReference type="Pfam" id="PF07238"/>
    </source>
</evidence>
<dbReference type="RefSeq" id="WP_160592379.1">
    <property type="nucleotide sequence ID" value="NZ_CP047895.1"/>
</dbReference>
<dbReference type="Pfam" id="PF07238">
    <property type="entry name" value="PilZ"/>
    <property type="match status" value="2"/>
</dbReference>
<organism evidence="3 4">
    <name type="scientific">Sphingomonas changnyeongensis</name>
    <dbReference type="NCBI Taxonomy" id="2698679"/>
    <lineage>
        <taxon>Bacteria</taxon>
        <taxon>Pseudomonadati</taxon>
        <taxon>Pseudomonadota</taxon>
        <taxon>Alphaproteobacteria</taxon>
        <taxon>Sphingomonadales</taxon>
        <taxon>Sphingomonadaceae</taxon>
        <taxon>Sphingomonas</taxon>
    </lineage>
</organism>
<keyword evidence="4" id="KW-1185">Reference proteome</keyword>
<dbReference type="EMBL" id="CP047895">
    <property type="protein sequence ID" value="QHL90451.1"/>
    <property type="molecule type" value="Genomic_DNA"/>
</dbReference>
<dbReference type="AlphaFoldDB" id="A0A7Z2S7L3"/>
<reference evidence="3 4" key="1">
    <citation type="submission" date="2020-01" db="EMBL/GenBank/DDBJ databases">
        <title>Sphingomonas sp. C33 whole genome sequece.</title>
        <authorList>
            <person name="Park C."/>
        </authorList>
    </citation>
    <scope>NUCLEOTIDE SEQUENCE [LARGE SCALE GENOMIC DNA]</scope>
    <source>
        <strain evidence="3 4">C33</strain>
    </source>
</reference>
<dbReference type="InterPro" id="IPR009875">
    <property type="entry name" value="PilZ_domain"/>
</dbReference>